<evidence type="ECO:0000259" key="10">
    <source>
        <dbReference type="PROSITE" id="PS50109"/>
    </source>
</evidence>
<dbReference type="SMART" id="SM00387">
    <property type="entry name" value="HATPase_c"/>
    <property type="match status" value="1"/>
</dbReference>
<feature type="transmembrane region" description="Helical" evidence="9">
    <location>
        <begin position="38"/>
        <end position="61"/>
    </location>
</feature>
<dbReference type="InterPro" id="IPR003661">
    <property type="entry name" value="HisK_dim/P_dom"/>
</dbReference>
<keyword evidence="9" id="KW-0472">Membrane</keyword>
<evidence type="ECO:0000256" key="8">
    <source>
        <dbReference type="SAM" id="MobiDB-lite"/>
    </source>
</evidence>
<protein>
    <recommendedName>
        <fullName evidence="3">histidine kinase</fullName>
        <ecNumber evidence="3">2.7.13.3</ecNumber>
    </recommendedName>
</protein>
<evidence type="ECO:0000313" key="11">
    <source>
        <dbReference type="EMBL" id="GAA3690394.1"/>
    </source>
</evidence>
<keyword evidence="7" id="KW-0902">Two-component regulatory system</keyword>
<dbReference type="InterPro" id="IPR004358">
    <property type="entry name" value="Sig_transdc_His_kin-like_C"/>
</dbReference>
<evidence type="ECO:0000256" key="2">
    <source>
        <dbReference type="ARBA" id="ARBA00004236"/>
    </source>
</evidence>
<dbReference type="CDD" id="cd00082">
    <property type="entry name" value="HisKA"/>
    <property type="match status" value="1"/>
</dbReference>
<evidence type="ECO:0000256" key="7">
    <source>
        <dbReference type="ARBA" id="ARBA00023012"/>
    </source>
</evidence>
<keyword evidence="9" id="KW-1133">Transmembrane helix</keyword>
<sequence>MTDTVIIVGLTLGACLVVGVLGALAMHRLRRRSLRYQLIIATLLPVAAVTATVIVNVWLMFLSAHDSTVIMISLLVSVLVAVFSTVVIMRRVGRGSAELGTALQRMRADTTGSPAPPPADGPSQLPSELAVVVADLERTRVLLAETRRREQAAEDARRELVRFMSHDLRTPLAGLRALTEGLEDGVVHDVPRALEHMRATITRMTHLVEDLFELSRVQGARPERPSTLVSLSELIVDVGSESSALASSRGVLLDVEVPDDDRLAVTGSADDLARAIANLVGNAVRHTGTDQVVRLHGQRADDGHIRIEVSDGCGGIPDASLERVFDVGWRGNGARTGDGGAGLGLAIARGVVESHAGRIDVANIEGGCRFAVELPVPAEKAGRDGASPRPEATA</sequence>
<comment type="subcellular location">
    <subcellularLocation>
        <location evidence="2">Cell membrane</location>
    </subcellularLocation>
</comment>
<evidence type="ECO:0000256" key="5">
    <source>
        <dbReference type="ARBA" id="ARBA00022679"/>
    </source>
</evidence>
<dbReference type="InterPro" id="IPR003594">
    <property type="entry name" value="HATPase_dom"/>
</dbReference>
<keyword evidence="4" id="KW-0597">Phosphoprotein</keyword>
<evidence type="ECO:0000313" key="12">
    <source>
        <dbReference type="Proteomes" id="UP001500051"/>
    </source>
</evidence>
<evidence type="ECO:0000256" key="9">
    <source>
        <dbReference type="SAM" id="Phobius"/>
    </source>
</evidence>
<dbReference type="SMART" id="SM00388">
    <property type="entry name" value="HisKA"/>
    <property type="match status" value="1"/>
</dbReference>
<keyword evidence="5" id="KW-0808">Transferase</keyword>
<dbReference type="Gene3D" id="3.30.565.10">
    <property type="entry name" value="Histidine kinase-like ATPase, C-terminal domain"/>
    <property type="match status" value="1"/>
</dbReference>
<proteinExistence type="predicted"/>
<name>A0ABP7CL02_9ACTN</name>
<dbReference type="PANTHER" id="PTHR43711">
    <property type="entry name" value="TWO-COMPONENT HISTIDINE KINASE"/>
    <property type="match status" value="1"/>
</dbReference>
<dbReference type="GO" id="GO:0016301">
    <property type="term" value="F:kinase activity"/>
    <property type="evidence" value="ECO:0007669"/>
    <property type="project" value="UniProtKB-KW"/>
</dbReference>
<dbReference type="InterPro" id="IPR036097">
    <property type="entry name" value="HisK_dim/P_sf"/>
</dbReference>
<accession>A0ABP7CL02</accession>
<keyword evidence="6 11" id="KW-0418">Kinase</keyword>
<reference evidence="12" key="1">
    <citation type="journal article" date="2019" name="Int. J. Syst. Evol. Microbiol.">
        <title>The Global Catalogue of Microorganisms (GCM) 10K type strain sequencing project: providing services to taxonomists for standard genome sequencing and annotation.</title>
        <authorList>
            <consortium name="The Broad Institute Genomics Platform"/>
            <consortium name="The Broad Institute Genome Sequencing Center for Infectious Disease"/>
            <person name="Wu L."/>
            <person name="Ma J."/>
        </authorList>
    </citation>
    <scope>NUCLEOTIDE SEQUENCE [LARGE SCALE GENOMIC DNA]</scope>
    <source>
        <strain evidence="12">JCM 16548</strain>
    </source>
</reference>
<dbReference type="Pfam" id="PF00512">
    <property type="entry name" value="HisKA"/>
    <property type="match status" value="1"/>
</dbReference>
<dbReference type="InterPro" id="IPR036890">
    <property type="entry name" value="HATPase_C_sf"/>
</dbReference>
<dbReference type="EMBL" id="BAAAYX010000002">
    <property type="protein sequence ID" value="GAA3690394.1"/>
    <property type="molecule type" value="Genomic_DNA"/>
</dbReference>
<dbReference type="Pfam" id="PF02518">
    <property type="entry name" value="HATPase_c"/>
    <property type="match status" value="1"/>
</dbReference>
<evidence type="ECO:0000256" key="6">
    <source>
        <dbReference type="ARBA" id="ARBA00022777"/>
    </source>
</evidence>
<evidence type="ECO:0000256" key="4">
    <source>
        <dbReference type="ARBA" id="ARBA00022553"/>
    </source>
</evidence>
<dbReference type="EC" id="2.7.13.3" evidence="3"/>
<dbReference type="PRINTS" id="PR00344">
    <property type="entry name" value="BCTRLSENSOR"/>
</dbReference>
<dbReference type="PROSITE" id="PS50109">
    <property type="entry name" value="HIS_KIN"/>
    <property type="match status" value="1"/>
</dbReference>
<feature type="region of interest" description="Disordered" evidence="8">
    <location>
        <begin position="105"/>
        <end position="124"/>
    </location>
</feature>
<feature type="domain" description="Histidine kinase" evidence="10">
    <location>
        <begin position="163"/>
        <end position="378"/>
    </location>
</feature>
<evidence type="ECO:0000256" key="1">
    <source>
        <dbReference type="ARBA" id="ARBA00000085"/>
    </source>
</evidence>
<dbReference type="Gene3D" id="1.10.287.130">
    <property type="match status" value="1"/>
</dbReference>
<feature type="transmembrane region" description="Helical" evidence="9">
    <location>
        <begin position="67"/>
        <end position="89"/>
    </location>
</feature>
<dbReference type="InterPro" id="IPR050736">
    <property type="entry name" value="Sensor_HK_Regulatory"/>
</dbReference>
<evidence type="ECO:0000256" key="3">
    <source>
        <dbReference type="ARBA" id="ARBA00012438"/>
    </source>
</evidence>
<dbReference type="SUPFAM" id="SSF55874">
    <property type="entry name" value="ATPase domain of HSP90 chaperone/DNA topoisomerase II/histidine kinase"/>
    <property type="match status" value="1"/>
</dbReference>
<keyword evidence="12" id="KW-1185">Reference proteome</keyword>
<feature type="transmembrane region" description="Helical" evidence="9">
    <location>
        <begin position="6"/>
        <end position="26"/>
    </location>
</feature>
<dbReference type="InterPro" id="IPR005467">
    <property type="entry name" value="His_kinase_dom"/>
</dbReference>
<organism evidence="11 12">
    <name type="scientific">Microlunatus aurantiacus</name>
    <dbReference type="NCBI Taxonomy" id="446786"/>
    <lineage>
        <taxon>Bacteria</taxon>
        <taxon>Bacillati</taxon>
        <taxon>Actinomycetota</taxon>
        <taxon>Actinomycetes</taxon>
        <taxon>Propionibacteriales</taxon>
        <taxon>Propionibacteriaceae</taxon>
        <taxon>Microlunatus</taxon>
    </lineage>
</organism>
<comment type="caution">
    <text evidence="11">The sequence shown here is derived from an EMBL/GenBank/DDBJ whole genome shotgun (WGS) entry which is preliminary data.</text>
</comment>
<dbReference type="Proteomes" id="UP001500051">
    <property type="component" value="Unassembled WGS sequence"/>
</dbReference>
<dbReference type="PANTHER" id="PTHR43711:SF1">
    <property type="entry name" value="HISTIDINE KINASE 1"/>
    <property type="match status" value="1"/>
</dbReference>
<dbReference type="SUPFAM" id="SSF47384">
    <property type="entry name" value="Homodimeric domain of signal transducing histidine kinase"/>
    <property type="match status" value="1"/>
</dbReference>
<keyword evidence="9" id="KW-0812">Transmembrane</keyword>
<comment type="catalytic activity">
    <reaction evidence="1">
        <text>ATP + protein L-histidine = ADP + protein N-phospho-L-histidine.</text>
        <dbReference type="EC" id="2.7.13.3"/>
    </reaction>
</comment>
<dbReference type="RefSeq" id="WP_344810358.1">
    <property type="nucleotide sequence ID" value="NZ_BAAAYX010000002.1"/>
</dbReference>
<gene>
    <name evidence="11" type="ORF">GCM10022204_01570</name>
</gene>